<feature type="region of interest" description="Disordered" evidence="1">
    <location>
        <begin position="91"/>
        <end position="119"/>
    </location>
</feature>
<gene>
    <name evidence="2" type="ORF">NDU88_003524</name>
</gene>
<dbReference type="AlphaFoldDB" id="A0AAV7WTV8"/>
<dbReference type="Proteomes" id="UP001066276">
    <property type="component" value="Chromosome 1_1"/>
</dbReference>
<evidence type="ECO:0000313" key="2">
    <source>
        <dbReference type="EMBL" id="KAJ1215918.1"/>
    </source>
</evidence>
<reference evidence="2" key="1">
    <citation type="journal article" date="2022" name="bioRxiv">
        <title>Sequencing and chromosome-scale assembly of the giantPleurodeles waltlgenome.</title>
        <authorList>
            <person name="Brown T."/>
            <person name="Elewa A."/>
            <person name="Iarovenko S."/>
            <person name="Subramanian E."/>
            <person name="Araus A.J."/>
            <person name="Petzold A."/>
            <person name="Susuki M."/>
            <person name="Suzuki K.-i.T."/>
            <person name="Hayashi T."/>
            <person name="Toyoda A."/>
            <person name="Oliveira C."/>
            <person name="Osipova E."/>
            <person name="Leigh N.D."/>
            <person name="Simon A."/>
            <person name="Yun M.H."/>
        </authorList>
    </citation>
    <scope>NUCLEOTIDE SEQUENCE</scope>
    <source>
        <strain evidence="2">20211129_DDA</strain>
        <tissue evidence="2">Liver</tissue>
    </source>
</reference>
<feature type="compositionally biased region" description="Basic and acidic residues" evidence="1">
    <location>
        <begin position="102"/>
        <end position="114"/>
    </location>
</feature>
<proteinExistence type="predicted"/>
<sequence>MSVSGRKVKLSPERGLGGPAEVLNDLQVVLKQVQRGGARFVRCSGASFRQRVGTGGNGAGQHGAVMGLGRSGARSSGAHALAVKCASKRSRLQAPSPLEDSGEQREQSLEERRLRGARKTAAPTDVEFVDSSGVVLRCTICGEASGDGKAGMAQVRLVFWQPGHGASQTGCDSPHALGRHEEYMATQRLGRPAGGKHLLVRVGAPLGHRIEEKVKPGAVRLTSQDASGYGVGGQDICPGTGVLPSTSRGAGLTLEQFEEELLDYEEEVHELEKGHMRAV</sequence>
<name>A0AAV7WTV8_PLEWA</name>
<protein>
    <submittedName>
        <fullName evidence="2">Uncharacterized protein</fullName>
    </submittedName>
</protein>
<keyword evidence="3" id="KW-1185">Reference proteome</keyword>
<evidence type="ECO:0000313" key="3">
    <source>
        <dbReference type="Proteomes" id="UP001066276"/>
    </source>
</evidence>
<evidence type="ECO:0000256" key="1">
    <source>
        <dbReference type="SAM" id="MobiDB-lite"/>
    </source>
</evidence>
<dbReference type="EMBL" id="JANPWB010000001">
    <property type="protein sequence ID" value="KAJ1215918.1"/>
    <property type="molecule type" value="Genomic_DNA"/>
</dbReference>
<organism evidence="2 3">
    <name type="scientific">Pleurodeles waltl</name>
    <name type="common">Iberian ribbed newt</name>
    <dbReference type="NCBI Taxonomy" id="8319"/>
    <lineage>
        <taxon>Eukaryota</taxon>
        <taxon>Metazoa</taxon>
        <taxon>Chordata</taxon>
        <taxon>Craniata</taxon>
        <taxon>Vertebrata</taxon>
        <taxon>Euteleostomi</taxon>
        <taxon>Amphibia</taxon>
        <taxon>Batrachia</taxon>
        <taxon>Caudata</taxon>
        <taxon>Salamandroidea</taxon>
        <taxon>Salamandridae</taxon>
        <taxon>Pleurodelinae</taxon>
        <taxon>Pleurodeles</taxon>
    </lineage>
</organism>
<comment type="caution">
    <text evidence="2">The sequence shown here is derived from an EMBL/GenBank/DDBJ whole genome shotgun (WGS) entry which is preliminary data.</text>
</comment>
<accession>A0AAV7WTV8</accession>